<protein>
    <submittedName>
        <fullName evidence="1">Uncharacterized protein</fullName>
    </submittedName>
</protein>
<dbReference type="STRING" id="178356.SAMN05216269_11733"/>
<feature type="non-terminal residue" evidence="1">
    <location>
        <position position="1314"/>
    </location>
</feature>
<dbReference type="EMBL" id="FRCL01000017">
    <property type="protein sequence ID" value="SHN16190.1"/>
    <property type="molecule type" value="Genomic_DNA"/>
</dbReference>
<organism evidence="1 2">
    <name type="scientific">Flavobacterium xinjiangense</name>
    <dbReference type="NCBI Taxonomy" id="178356"/>
    <lineage>
        <taxon>Bacteria</taxon>
        <taxon>Pseudomonadati</taxon>
        <taxon>Bacteroidota</taxon>
        <taxon>Flavobacteriia</taxon>
        <taxon>Flavobacteriales</taxon>
        <taxon>Flavobacteriaceae</taxon>
        <taxon>Flavobacterium</taxon>
    </lineage>
</organism>
<proteinExistence type="predicted"/>
<evidence type="ECO:0000313" key="1">
    <source>
        <dbReference type="EMBL" id="SHN16190.1"/>
    </source>
</evidence>
<name>A0A1M7PH47_9FLAO</name>
<sequence length="1314" mass="134551">MEKNMKLFKICITGFVLLFFELSVHAQTLKQFNGQLSINYLDAPGGVNYSIHGVFSDASGIFSATDVAVGDRIIDSNGNTFEIVTLKGVIGVDIQTISKAFDSNTPSLGSGIIYRPTNSGFPLITANTPQGPFIAALNTATISIDAKLPKFSSGTSLPSGSNVIGDVVFNSTDSKVYKLGNSGWTEVSDGDISTNYSSPFSSASAGSVGDIVKAFFDSEHLYVFNGTAWAPIVTISTLPIAYKMGDIFYVTGEKALYMRNGDSQWANISGSTTAGGTVADMPTGGKPGDLFFNTDLNILYVLDANGNWVEVSTNGSTPLGTVNPDPLALSVKEGSLFYNTSDHQLYVYDGTVWMPINNFLPNGRIFVGNSSNVAVPVLLSGDATMASNGNLTIKNSAVTEAKLDKAGITLDGFANPANNVSLGDGIINRKIINLANPSTGSDATNKSYVDGLFSSPALLALPNNSLFVGNAFNKAVAVSKNLVPISGFASATANISLGNGITNYKIGNLLDPTLAQDAATKNYVDTKALTPSNISLPTGNLLIGNAINNASAVAKNTIPLSGFGVAQANISIGGFTLYNLAEPVAPADAVTKNYVDNKTVPASSIPLPSGNLFVGSATNTALAVAKNTISLSGFDAAATNISFGGFKLNNLGDPVTAQDAATKKYVDDLFITPASLLSLSSGNLFVGNAMGKAAATPKNLIPISGFGTATDDISMGDIGTQFRISFLAEPIFDQDAVTKYYVDTRTATPAYLDLAMGYVLVGDLSNKATSVPKSAIPLSDLGAAIADISIGGFKMNNLADPSAAQDAATKNYVDTKVIAPTDISLTKGNLFVGDITGKASDVSKSTIALSGFAPATSDIDLGTKKIVNLADPAIATDAATKNYVDTKVIAPANISLTAGNFFVGDATGKASDVSKSTIALSGFAAATADIDLGTKKIVNLADPTANQDAATKNYVDTKVIVPTDISLTAGNLLVGDATGKASDVSKSTIALSGFAAATADIDLGSKKIVNLADPAIATDAATKNYVDTKVITPADISLTAGNLFVGDATGKASDVSKSTIALSGFAAATADIDLGSKKIVNLADPSAAQEAATKNYVDTRVITPTDISLTTGNLFVGDATGKASDVSKSTIALSGFAAATADIDLGTKKIVNLADPSAAQEAATKNYVDTKVIAPTDISLTTGNLFVGDATGKASDVSKSTIALSGFAAATADIDLGSKKIVNLADPAIATDAATKNYVDTKVIVPTDISLTAGNLFVGDATGKASDVSKSTIALSGFAAATADIDLGSKKIVNLADPAIATDAATKNYVDTKV</sequence>
<evidence type="ECO:0000313" key="2">
    <source>
        <dbReference type="Proteomes" id="UP000184092"/>
    </source>
</evidence>
<dbReference type="Proteomes" id="UP000184092">
    <property type="component" value="Unassembled WGS sequence"/>
</dbReference>
<keyword evidence="2" id="KW-1185">Reference proteome</keyword>
<gene>
    <name evidence="1" type="ORF">SAMN05216269_11733</name>
</gene>
<reference evidence="2" key="1">
    <citation type="submission" date="2016-11" db="EMBL/GenBank/DDBJ databases">
        <authorList>
            <person name="Varghese N."/>
            <person name="Submissions S."/>
        </authorList>
    </citation>
    <scope>NUCLEOTIDE SEQUENCE [LARGE SCALE GENOMIC DNA]</scope>
    <source>
        <strain evidence="2">CGMCC 1.2749</strain>
    </source>
</reference>
<accession>A0A1M7PH47</accession>